<accession>A0A4Y2C2X3</accession>
<organism evidence="2 3">
    <name type="scientific">Araneus ventricosus</name>
    <name type="common">Orbweaver spider</name>
    <name type="synonym">Epeira ventricosa</name>
    <dbReference type="NCBI Taxonomy" id="182803"/>
    <lineage>
        <taxon>Eukaryota</taxon>
        <taxon>Metazoa</taxon>
        <taxon>Ecdysozoa</taxon>
        <taxon>Arthropoda</taxon>
        <taxon>Chelicerata</taxon>
        <taxon>Arachnida</taxon>
        <taxon>Araneae</taxon>
        <taxon>Araneomorphae</taxon>
        <taxon>Entelegynae</taxon>
        <taxon>Araneoidea</taxon>
        <taxon>Araneidae</taxon>
        <taxon>Araneus</taxon>
    </lineage>
</organism>
<gene>
    <name evidence="2" type="ORF">AVEN_8692_1</name>
</gene>
<keyword evidence="1" id="KW-0732">Signal</keyword>
<feature type="chain" id="PRO_5021435635" description="CUB domain-containing protein" evidence="1">
    <location>
        <begin position="20"/>
        <end position="151"/>
    </location>
</feature>
<evidence type="ECO:0008006" key="4">
    <source>
        <dbReference type="Google" id="ProtNLM"/>
    </source>
</evidence>
<dbReference type="SUPFAM" id="SSF49854">
    <property type="entry name" value="Spermadhesin, CUB domain"/>
    <property type="match status" value="1"/>
</dbReference>
<proteinExistence type="predicted"/>
<keyword evidence="3" id="KW-1185">Reference proteome</keyword>
<evidence type="ECO:0000313" key="3">
    <source>
        <dbReference type="Proteomes" id="UP000499080"/>
    </source>
</evidence>
<sequence>MWKLALCAIFCYFFIFINSQNIDDIELGKIVTCGQNSTHAVGGFKLSITNLSDGVCRWFIEPEVNSSVQIKLFLQDLFLHENDSVTIFKGTEECDNDTLSIIPPLRAQNGSVTIITNESSLCIKLSGTDKSYIRKFIGFFVSQTCSFPIPP</sequence>
<protein>
    <recommendedName>
        <fullName evidence="4">CUB domain-containing protein</fullName>
    </recommendedName>
</protein>
<dbReference type="AlphaFoldDB" id="A0A4Y2C2X3"/>
<evidence type="ECO:0000313" key="2">
    <source>
        <dbReference type="EMBL" id="GBL98821.1"/>
    </source>
</evidence>
<name>A0A4Y2C2X3_ARAVE</name>
<dbReference type="Proteomes" id="UP000499080">
    <property type="component" value="Unassembled WGS sequence"/>
</dbReference>
<reference evidence="2 3" key="1">
    <citation type="journal article" date="2019" name="Sci. Rep.">
        <title>Orb-weaving spider Araneus ventricosus genome elucidates the spidroin gene catalogue.</title>
        <authorList>
            <person name="Kono N."/>
            <person name="Nakamura H."/>
            <person name="Ohtoshi R."/>
            <person name="Moran D.A.P."/>
            <person name="Shinohara A."/>
            <person name="Yoshida Y."/>
            <person name="Fujiwara M."/>
            <person name="Mori M."/>
            <person name="Tomita M."/>
            <person name="Arakawa K."/>
        </authorList>
    </citation>
    <scope>NUCLEOTIDE SEQUENCE [LARGE SCALE GENOMIC DNA]</scope>
</reference>
<dbReference type="EMBL" id="BGPR01000142">
    <property type="protein sequence ID" value="GBL98821.1"/>
    <property type="molecule type" value="Genomic_DNA"/>
</dbReference>
<evidence type="ECO:0000256" key="1">
    <source>
        <dbReference type="SAM" id="SignalP"/>
    </source>
</evidence>
<comment type="caution">
    <text evidence="2">The sequence shown here is derived from an EMBL/GenBank/DDBJ whole genome shotgun (WGS) entry which is preliminary data.</text>
</comment>
<dbReference type="OrthoDB" id="6432934at2759"/>
<feature type="signal peptide" evidence="1">
    <location>
        <begin position="1"/>
        <end position="19"/>
    </location>
</feature>
<dbReference type="InterPro" id="IPR035914">
    <property type="entry name" value="Sperma_CUB_dom_sf"/>
</dbReference>